<comment type="caution">
    <text evidence="9">The sequence shown here is derived from an EMBL/GenBank/DDBJ whole genome shotgun (WGS) entry which is preliminary data.</text>
</comment>
<accession>R7ZR54</accession>
<dbReference type="PROSITE" id="PS51410">
    <property type="entry name" value="BH4_AAA_HYDROXYL_2"/>
    <property type="match status" value="1"/>
</dbReference>
<dbReference type="SUPFAM" id="SSF56534">
    <property type="entry name" value="Aromatic aminoacid monoxygenases, catalytic and oligomerization domains"/>
    <property type="match status" value="1"/>
</dbReference>
<dbReference type="NCBIfam" id="NF008877">
    <property type="entry name" value="PRK11913.1-2"/>
    <property type="match status" value="1"/>
</dbReference>
<evidence type="ECO:0000256" key="2">
    <source>
        <dbReference type="ARBA" id="ARBA00009712"/>
    </source>
</evidence>
<keyword evidence="3 7" id="KW-0479">Metal-binding</keyword>
<sequence>MNLTDLAKDPRMPQKRQNYDAYTEEEQALWKLLFHRLHPLISEHASRHFLAGLEVLGFSSDKIVCFEEVSKRLSERTGWGVRAVPSLIPENLFFGLLKNRRFPASPRMRTHSELDYPLEPDVFHDTFGHLPLLTNPSYVFFLQQLASLAVNYLDNPLAMGMLSRVYWYTAEFGLLWEGGQLKAYGARILSSIGETKFALSDEPKRVPFDVSTLLLTPYWKNRFQDRYFVIEGFEQLSEAVPSIQDELEGILAKSVSEDL</sequence>
<dbReference type="GO" id="GO:0009072">
    <property type="term" value="P:aromatic amino acid metabolic process"/>
    <property type="evidence" value="ECO:0007669"/>
    <property type="project" value="InterPro"/>
</dbReference>
<feature type="binding site" evidence="7">
    <location>
        <position position="129"/>
    </location>
    <ligand>
        <name>Fe cation</name>
        <dbReference type="ChEBI" id="CHEBI:24875"/>
    </ligand>
</feature>
<dbReference type="PRINTS" id="PR00372">
    <property type="entry name" value="FYWHYDRXLASE"/>
</dbReference>
<dbReference type="PANTHER" id="PTHR11473:SF24">
    <property type="entry name" value="PHENYLALANINE-4-HYDROXYLASE"/>
    <property type="match status" value="1"/>
</dbReference>
<reference evidence="9 10" key="1">
    <citation type="submission" date="2013-02" db="EMBL/GenBank/DDBJ databases">
        <title>A novel strain isolated from Lonar lake, Maharashtra, India.</title>
        <authorList>
            <person name="Singh A."/>
        </authorList>
    </citation>
    <scope>NUCLEOTIDE SEQUENCE [LARGE SCALE GENOMIC DNA]</scope>
    <source>
        <strain evidence="9 10">AK24</strain>
    </source>
</reference>
<keyword evidence="6" id="KW-0503">Monooxygenase</keyword>
<proteinExistence type="inferred from homology"/>
<evidence type="ECO:0000256" key="1">
    <source>
        <dbReference type="ARBA" id="ARBA00001954"/>
    </source>
</evidence>
<dbReference type="EMBL" id="AQHR01000085">
    <property type="protein sequence ID" value="EON76562.1"/>
    <property type="molecule type" value="Genomic_DNA"/>
</dbReference>
<gene>
    <name evidence="9" type="ORF">ADIS_3012</name>
</gene>
<dbReference type="InterPro" id="IPR036951">
    <property type="entry name" value="ArAA_hydroxylase_sf"/>
</dbReference>
<dbReference type="STRING" id="1232681.ADIS_3012"/>
<dbReference type="GO" id="GO:0016714">
    <property type="term" value="F:oxidoreductase activity, acting on paired donors, with incorporation or reduction of molecular oxygen, reduced pteridine as one donor, and incorporation of one atom of oxygen"/>
    <property type="evidence" value="ECO:0007669"/>
    <property type="project" value="InterPro"/>
</dbReference>
<dbReference type="GO" id="GO:0005506">
    <property type="term" value="F:iron ion binding"/>
    <property type="evidence" value="ECO:0007669"/>
    <property type="project" value="InterPro"/>
</dbReference>
<evidence type="ECO:0000313" key="9">
    <source>
        <dbReference type="EMBL" id="EON76562.1"/>
    </source>
</evidence>
<keyword evidence="10" id="KW-1185">Reference proteome</keyword>
<comment type="similarity">
    <text evidence="2">Belongs to the biopterin-dependent aromatic amino acid hydroxylase family.</text>
</comment>
<dbReference type="CDD" id="cd00361">
    <property type="entry name" value="arom_aa_hydroxylase"/>
    <property type="match status" value="1"/>
</dbReference>
<organism evidence="9 10">
    <name type="scientific">Lunatimonas lonarensis</name>
    <dbReference type="NCBI Taxonomy" id="1232681"/>
    <lineage>
        <taxon>Bacteria</taxon>
        <taxon>Pseudomonadati</taxon>
        <taxon>Bacteroidota</taxon>
        <taxon>Cytophagia</taxon>
        <taxon>Cytophagales</taxon>
        <taxon>Cyclobacteriaceae</taxon>
    </lineage>
</organism>
<dbReference type="AlphaFoldDB" id="R7ZR54"/>
<evidence type="ECO:0000256" key="6">
    <source>
        <dbReference type="ARBA" id="ARBA00023033"/>
    </source>
</evidence>
<evidence type="ECO:0000256" key="3">
    <source>
        <dbReference type="ARBA" id="ARBA00022723"/>
    </source>
</evidence>
<dbReference type="OrthoDB" id="9780502at2"/>
<evidence type="ECO:0000313" key="10">
    <source>
        <dbReference type="Proteomes" id="UP000013909"/>
    </source>
</evidence>
<dbReference type="InterPro" id="IPR001273">
    <property type="entry name" value="ArAA_hydroxylase"/>
</dbReference>
<keyword evidence="5 7" id="KW-0408">Iron</keyword>
<feature type="binding site" evidence="7">
    <location>
        <position position="171"/>
    </location>
    <ligand>
        <name>Fe cation</name>
        <dbReference type="ChEBI" id="CHEBI:24875"/>
    </ligand>
</feature>
<evidence type="ECO:0000259" key="8">
    <source>
        <dbReference type="PROSITE" id="PS51410"/>
    </source>
</evidence>
<protein>
    <recommendedName>
        <fullName evidence="8">Biopterin-dependent aromatic amino acid hydroxylase family profile domain-containing protein</fullName>
    </recommendedName>
</protein>
<dbReference type="InterPro" id="IPR036329">
    <property type="entry name" value="Aro-AA_hydroxylase_C_sf"/>
</dbReference>
<feature type="domain" description="Biopterin-dependent aromatic amino acid hydroxylase family profile" evidence="8">
    <location>
        <begin position="1"/>
        <end position="259"/>
    </location>
</feature>
<dbReference type="PANTHER" id="PTHR11473">
    <property type="entry name" value="AROMATIC AMINO ACID HYDROXYLASE"/>
    <property type="match status" value="1"/>
</dbReference>
<name>R7ZR54_9BACT</name>
<feature type="binding site" evidence="7">
    <location>
        <position position="124"/>
    </location>
    <ligand>
        <name>Fe cation</name>
        <dbReference type="ChEBI" id="CHEBI:24875"/>
    </ligand>
</feature>
<comment type="cofactor">
    <cofactor evidence="1 7">
        <name>Fe(2+)</name>
        <dbReference type="ChEBI" id="CHEBI:29033"/>
    </cofactor>
</comment>
<evidence type="ECO:0000256" key="5">
    <source>
        <dbReference type="ARBA" id="ARBA00023004"/>
    </source>
</evidence>
<dbReference type="InterPro" id="IPR019774">
    <property type="entry name" value="Aromatic-AA_hydroxylase_C"/>
</dbReference>
<dbReference type="Pfam" id="PF00351">
    <property type="entry name" value="Biopterin_H"/>
    <property type="match status" value="1"/>
</dbReference>
<dbReference type="Gene3D" id="1.10.800.10">
    <property type="entry name" value="Aromatic amino acid hydroxylase"/>
    <property type="match status" value="1"/>
</dbReference>
<evidence type="ECO:0000256" key="7">
    <source>
        <dbReference type="PIRSR" id="PIRSR601273-2"/>
    </source>
</evidence>
<evidence type="ECO:0000256" key="4">
    <source>
        <dbReference type="ARBA" id="ARBA00023002"/>
    </source>
</evidence>
<dbReference type="RefSeq" id="WP_010855146.1">
    <property type="nucleotide sequence ID" value="NZ_AQHR01000085.1"/>
</dbReference>
<dbReference type="Proteomes" id="UP000013909">
    <property type="component" value="Unassembled WGS sequence"/>
</dbReference>
<keyword evidence="4" id="KW-0560">Oxidoreductase</keyword>